<dbReference type="InterPro" id="IPR001245">
    <property type="entry name" value="Ser-Thr/Tyr_kinase_cat_dom"/>
</dbReference>
<evidence type="ECO:0000256" key="13">
    <source>
        <dbReference type="ARBA" id="ARBA00023180"/>
    </source>
</evidence>
<keyword evidence="18" id="KW-1185">Reference proteome</keyword>
<evidence type="ECO:0000256" key="8">
    <source>
        <dbReference type="ARBA" id="ARBA00022777"/>
    </source>
</evidence>
<dbReference type="PANTHER" id="PTHR27006:SF616">
    <property type="entry name" value="CYSTEINE-RICH RECEPTOR-LIKE PROTEIN KINASE 10"/>
    <property type="match status" value="1"/>
</dbReference>
<evidence type="ECO:0000256" key="15">
    <source>
        <dbReference type="RuleBase" id="RU000304"/>
    </source>
</evidence>
<evidence type="ECO:0000256" key="3">
    <source>
        <dbReference type="ARBA" id="ARBA00022679"/>
    </source>
</evidence>
<dbReference type="InterPro" id="IPR011009">
    <property type="entry name" value="Kinase-like_dom_sf"/>
</dbReference>
<comment type="caution">
    <text evidence="17">The sequence shown here is derived from an EMBL/GenBank/DDBJ whole genome shotgun (WGS) entry which is preliminary data.</text>
</comment>
<accession>A0A3S3NF80</accession>
<reference evidence="17 18" key="1">
    <citation type="journal article" date="2019" name="Nat. Plants">
        <title>Stout camphor tree genome fills gaps in understanding of flowering plant genome evolution.</title>
        <authorList>
            <person name="Chaw S.M."/>
            <person name="Liu Y.C."/>
            <person name="Wu Y.W."/>
            <person name="Wang H.Y."/>
            <person name="Lin C.I."/>
            <person name="Wu C.S."/>
            <person name="Ke H.M."/>
            <person name="Chang L.Y."/>
            <person name="Hsu C.Y."/>
            <person name="Yang H.T."/>
            <person name="Sudianto E."/>
            <person name="Hsu M.H."/>
            <person name="Wu K.P."/>
            <person name="Wang L.N."/>
            <person name="Leebens-Mack J.H."/>
            <person name="Tsai I.J."/>
        </authorList>
    </citation>
    <scope>NUCLEOTIDE SEQUENCE [LARGE SCALE GENOMIC DNA]</scope>
    <source>
        <strain evidence="18">cv. Chaw 1501</strain>
        <tissue evidence="17">Young leaves</tissue>
    </source>
</reference>
<keyword evidence="4" id="KW-0812">Transmembrane</keyword>
<dbReference type="CDD" id="cd14066">
    <property type="entry name" value="STKc_IRAK"/>
    <property type="match status" value="1"/>
</dbReference>
<sequence length="439" mass="49244">MYVFKFLWWLKINNLKSLYSSPVPDASIAYKSGLSDKFRKKRSYLQKERTYLQKKKTDTSAMGIKKENTYLFLVKRKKKTDTSAINKLNGSDIHLQIDFETIRVAIGGFSDENKIGEGGFGAVYKGSLPDGKEIAVKRLSMSSGQGQHELLKEVEIIPKLQHRNLVQLYGYCVEVGEKMLVYEYFPNGSLAHFLFDRDKRPSLDWDRRFKIIGGIARGLLYLHEDSRLRIIHCDLKASNILLDANMIPKISDFGIAKIIEGDETSGITDRIAGTYGYVAPEFVMYGQFSVKSDVYSFGVLLLEIISGQKNAFKSDRGGDTLISYVWKAWNDGTISEIIDSSISEHCSRSEVVRCIHIGLLCVQEDATSRPFMSSVVMMLTSFSLALPAPSTPAVYNMKPTSQVSLEENHSVSSSRNSLVGSINKASFTESFTTVHATLY</sequence>
<dbReference type="InterPro" id="IPR008271">
    <property type="entry name" value="Ser/Thr_kinase_AS"/>
</dbReference>
<keyword evidence="10" id="KW-1133">Transmembrane helix</keyword>
<evidence type="ECO:0000256" key="4">
    <source>
        <dbReference type="ARBA" id="ARBA00022692"/>
    </source>
</evidence>
<keyword evidence="12" id="KW-0675">Receptor</keyword>
<dbReference type="FunFam" id="1.10.510.10:FF:000129">
    <property type="entry name" value="cysteine-rich receptor-like protein kinase 10"/>
    <property type="match status" value="1"/>
</dbReference>
<protein>
    <submittedName>
        <fullName evidence="17">Cysteine-rich RLK 29, putative isoform 1</fullName>
    </submittedName>
</protein>
<proteinExistence type="inferred from homology"/>
<dbReference type="GO" id="GO:0004674">
    <property type="term" value="F:protein serine/threonine kinase activity"/>
    <property type="evidence" value="ECO:0007669"/>
    <property type="project" value="UniProtKB-KW"/>
</dbReference>
<keyword evidence="5" id="KW-0732">Signal</keyword>
<comment type="subcellular location">
    <subcellularLocation>
        <location evidence="1">Membrane</location>
        <topology evidence="1">Single-pass membrane protein</topology>
    </subcellularLocation>
</comment>
<dbReference type="SUPFAM" id="SSF56112">
    <property type="entry name" value="Protein kinase-like (PK-like)"/>
    <property type="match status" value="1"/>
</dbReference>
<dbReference type="GO" id="GO:0005524">
    <property type="term" value="F:ATP binding"/>
    <property type="evidence" value="ECO:0007669"/>
    <property type="project" value="UniProtKB-UniRule"/>
</dbReference>
<keyword evidence="9 14" id="KW-0067">ATP-binding</keyword>
<dbReference type="PROSITE" id="PS50011">
    <property type="entry name" value="PROTEIN_KINASE_DOM"/>
    <property type="match status" value="1"/>
</dbReference>
<dbReference type="AlphaFoldDB" id="A0A3S3NF80"/>
<dbReference type="InterPro" id="IPR017441">
    <property type="entry name" value="Protein_kinase_ATP_BS"/>
</dbReference>
<dbReference type="Proteomes" id="UP000283530">
    <property type="component" value="Unassembled WGS sequence"/>
</dbReference>
<evidence type="ECO:0000256" key="9">
    <source>
        <dbReference type="ARBA" id="ARBA00022840"/>
    </source>
</evidence>
<evidence type="ECO:0000256" key="2">
    <source>
        <dbReference type="ARBA" id="ARBA00022527"/>
    </source>
</evidence>
<evidence type="ECO:0000256" key="12">
    <source>
        <dbReference type="ARBA" id="ARBA00023170"/>
    </source>
</evidence>
<keyword evidence="13" id="KW-0325">Glycoprotein</keyword>
<dbReference type="SMART" id="SM00220">
    <property type="entry name" value="S_TKc"/>
    <property type="match status" value="1"/>
</dbReference>
<dbReference type="FunFam" id="3.30.200.20:FF:000727">
    <property type="entry name" value="Cysteine-rich RLK (RECEPTOR-like protein kinase) 23"/>
    <property type="match status" value="1"/>
</dbReference>
<dbReference type="PROSITE" id="PS00107">
    <property type="entry name" value="PROTEIN_KINASE_ATP"/>
    <property type="match status" value="1"/>
</dbReference>
<dbReference type="PROSITE" id="PS00108">
    <property type="entry name" value="PROTEIN_KINASE_ST"/>
    <property type="match status" value="1"/>
</dbReference>
<dbReference type="Pfam" id="PF07714">
    <property type="entry name" value="PK_Tyr_Ser-Thr"/>
    <property type="match status" value="1"/>
</dbReference>
<evidence type="ECO:0000259" key="16">
    <source>
        <dbReference type="PROSITE" id="PS50011"/>
    </source>
</evidence>
<dbReference type="Gene3D" id="3.30.200.20">
    <property type="entry name" value="Phosphorylase Kinase, domain 1"/>
    <property type="match status" value="1"/>
</dbReference>
<evidence type="ECO:0000256" key="14">
    <source>
        <dbReference type="PROSITE-ProRule" id="PRU10141"/>
    </source>
</evidence>
<comment type="similarity">
    <text evidence="15">Belongs to the protein kinase superfamily.</text>
</comment>
<evidence type="ECO:0000256" key="6">
    <source>
        <dbReference type="ARBA" id="ARBA00022737"/>
    </source>
</evidence>
<dbReference type="Gene3D" id="1.10.510.10">
    <property type="entry name" value="Transferase(Phosphotransferase) domain 1"/>
    <property type="match status" value="1"/>
</dbReference>
<dbReference type="OrthoDB" id="1668230at2759"/>
<evidence type="ECO:0000313" key="18">
    <source>
        <dbReference type="Proteomes" id="UP000283530"/>
    </source>
</evidence>
<evidence type="ECO:0000256" key="1">
    <source>
        <dbReference type="ARBA" id="ARBA00004167"/>
    </source>
</evidence>
<evidence type="ECO:0000256" key="10">
    <source>
        <dbReference type="ARBA" id="ARBA00022989"/>
    </source>
</evidence>
<keyword evidence="2 15" id="KW-0723">Serine/threonine-protein kinase</keyword>
<dbReference type="PANTHER" id="PTHR27006">
    <property type="entry name" value="PROMASTIGOTE SURFACE ANTIGEN PROTEIN PSA"/>
    <property type="match status" value="1"/>
</dbReference>
<feature type="binding site" evidence="14">
    <location>
        <position position="137"/>
    </location>
    <ligand>
        <name>ATP</name>
        <dbReference type="ChEBI" id="CHEBI:30616"/>
    </ligand>
</feature>
<evidence type="ECO:0000313" key="17">
    <source>
        <dbReference type="EMBL" id="RWR91093.1"/>
    </source>
</evidence>
<keyword evidence="7 14" id="KW-0547">Nucleotide-binding</keyword>
<evidence type="ECO:0000256" key="11">
    <source>
        <dbReference type="ARBA" id="ARBA00023136"/>
    </source>
</evidence>
<dbReference type="GO" id="GO:0016020">
    <property type="term" value="C:membrane"/>
    <property type="evidence" value="ECO:0007669"/>
    <property type="project" value="UniProtKB-SubCell"/>
</dbReference>
<dbReference type="InterPro" id="IPR000719">
    <property type="entry name" value="Prot_kinase_dom"/>
</dbReference>
<organism evidence="17 18">
    <name type="scientific">Cinnamomum micranthum f. kanehirae</name>
    <dbReference type="NCBI Taxonomy" id="337451"/>
    <lineage>
        <taxon>Eukaryota</taxon>
        <taxon>Viridiplantae</taxon>
        <taxon>Streptophyta</taxon>
        <taxon>Embryophyta</taxon>
        <taxon>Tracheophyta</taxon>
        <taxon>Spermatophyta</taxon>
        <taxon>Magnoliopsida</taxon>
        <taxon>Magnoliidae</taxon>
        <taxon>Laurales</taxon>
        <taxon>Lauraceae</taxon>
        <taxon>Cinnamomum</taxon>
    </lineage>
</organism>
<dbReference type="EMBL" id="QPKB01000008">
    <property type="protein sequence ID" value="RWR91093.1"/>
    <property type="molecule type" value="Genomic_DNA"/>
</dbReference>
<gene>
    <name evidence="17" type="ORF">CKAN_02023100</name>
</gene>
<keyword evidence="8" id="KW-0418">Kinase</keyword>
<keyword evidence="6" id="KW-0677">Repeat</keyword>
<keyword evidence="3" id="KW-0808">Transferase</keyword>
<evidence type="ECO:0000256" key="5">
    <source>
        <dbReference type="ARBA" id="ARBA00022729"/>
    </source>
</evidence>
<keyword evidence="11" id="KW-0472">Membrane</keyword>
<dbReference type="STRING" id="337451.A0A3S3NF80"/>
<name>A0A3S3NF80_9MAGN</name>
<dbReference type="GO" id="GO:0006950">
    <property type="term" value="P:response to stress"/>
    <property type="evidence" value="ECO:0007669"/>
    <property type="project" value="UniProtKB-ARBA"/>
</dbReference>
<evidence type="ECO:0000256" key="7">
    <source>
        <dbReference type="ARBA" id="ARBA00022741"/>
    </source>
</evidence>
<feature type="domain" description="Protein kinase" evidence="16">
    <location>
        <begin position="109"/>
        <end position="382"/>
    </location>
</feature>